<dbReference type="SUPFAM" id="SSF48403">
    <property type="entry name" value="Ankyrin repeat"/>
    <property type="match status" value="1"/>
</dbReference>
<sequence length="311" mass="32937">MAGERSGSGDAGLPAAQLGDYERRAALAVGVDRAGFATERDGVNWNSDPWLELLNVQEKAVAELVEQVEQLVNFDAHQPLPWQATSSLVIAAQNEHRQLQYRLQRLDQASGAATAAATVANDYFTTAPGLPESDDALLEALLSGNEAFALVAARHRHVDANELVVSEQPLQEPAAAAAAAASDALMYPPHAGLATSGVAAAQADADLLACVKARDALAITQRLQQPHGMAEVNEADYCGETPLLAAVANDDEAVVCQLLRANANVLAQVHVCLWTPLHRAAARGNARIVDVRRCRSLSTVHCAPVTVGVWR</sequence>
<dbReference type="InterPro" id="IPR002110">
    <property type="entry name" value="Ankyrin_rpt"/>
</dbReference>
<organism evidence="1 2">
    <name type="scientific">Monosiga brevicollis</name>
    <name type="common">Choanoflagellate</name>
    <dbReference type="NCBI Taxonomy" id="81824"/>
    <lineage>
        <taxon>Eukaryota</taxon>
        <taxon>Choanoflagellata</taxon>
        <taxon>Craspedida</taxon>
        <taxon>Salpingoecidae</taxon>
        <taxon>Monosiga</taxon>
    </lineage>
</organism>
<dbReference type="EMBL" id="CH991545">
    <property type="protein sequence ID" value="EDQ91277.1"/>
    <property type="molecule type" value="Genomic_DNA"/>
</dbReference>
<protein>
    <submittedName>
        <fullName evidence="1">Uncharacterized protein</fullName>
    </submittedName>
</protein>
<dbReference type="Proteomes" id="UP000001357">
    <property type="component" value="Unassembled WGS sequence"/>
</dbReference>
<dbReference type="Pfam" id="PF00023">
    <property type="entry name" value="Ank"/>
    <property type="match status" value="1"/>
</dbReference>
<dbReference type="KEGG" id="mbr:MONBRDRAFT_6373"/>
<keyword evidence="2" id="KW-1185">Reference proteome</keyword>
<dbReference type="InterPro" id="IPR036770">
    <property type="entry name" value="Ankyrin_rpt-contain_sf"/>
</dbReference>
<dbReference type="Gene3D" id="1.25.40.20">
    <property type="entry name" value="Ankyrin repeat-containing domain"/>
    <property type="match status" value="1"/>
</dbReference>
<dbReference type="InParanoid" id="A9UTN4"/>
<gene>
    <name evidence="1" type="ORF">MONBRDRAFT_6373</name>
</gene>
<dbReference type="AlphaFoldDB" id="A9UTN4"/>
<reference evidence="1 2" key="1">
    <citation type="journal article" date="2008" name="Nature">
        <title>The genome of the choanoflagellate Monosiga brevicollis and the origin of metazoans.</title>
        <authorList>
            <consortium name="JGI Sequencing"/>
            <person name="King N."/>
            <person name="Westbrook M.J."/>
            <person name="Young S.L."/>
            <person name="Kuo A."/>
            <person name="Abedin M."/>
            <person name="Chapman J."/>
            <person name="Fairclough S."/>
            <person name="Hellsten U."/>
            <person name="Isogai Y."/>
            <person name="Letunic I."/>
            <person name="Marr M."/>
            <person name="Pincus D."/>
            <person name="Putnam N."/>
            <person name="Rokas A."/>
            <person name="Wright K.J."/>
            <person name="Zuzow R."/>
            <person name="Dirks W."/>
            <person name="Good M."/>
            <person name="Goodstein D."/>
            <person name="Lemons D."/>
            <person name="Li W."/>
            <person name="Lyons J.B."/>
            <person name="Morris A."/>
            <person name="Nichols S."/>
            <person name="Richter D.J."/>
            <person name="Salamov A."/>
            <person name="Bork P."/>
            <person name="Lim W.A."/>
            <person name="Manning G."/>
            <person name="Miller W.T."/>
            <person name="McGinnis W."/>
            <person name="Shapiro H."/>
            <person name="Tjian R."/>
            <person name="Grigoriev I.V."/>
            <person name="Rokhsar D."/>
        </authorList>
    </citation>
    <scope>NUCLEOTIDE SEQUENCE [LARGE SCALE GENOMIC DNA]</scope>
    <source>
        <strain evidence="2">MX1 / ATCC 50154</strain>
    </source>
</reference>
<accession>A9UTN4</accession>
<dbReference type="SMART" id="SM00248">
    <property type="entry name" value="ANK"/>
    <property type="match status" value="2"/>
</dbReference>
<dbReference type="GeneID" id="5888861"/>
<name>A9UTN4_MONBE</name>
<evidence type="ECO:0000313" key="2">
    <source>
        <dbReference type="Proteomes" id="UP000001357"/>
    </source>
</evidence>
<evidence type="ECO:0000313" key="1">
    <source>
        <dbReference type="EMBL" id="EDQ91277.1"/>
    </source>
</evidence>
<proteinExistence type="predicted"/>
<dbReference type="RefSeq" id="XP_001743699.1">
    <property type="nucleotide sequence ID" value="XM_001743647.1"/>
</dbReference>